<evidence type="ECO:0000256" key="2">
    <source>
        <dbReference type="ARBA" id="ARBA00022801"/>
    </source>
</evidence>
<gene>
    <name evidence="8" type="ORF">ACFQV2_18025</name>
</gene>
<dbReference type="Pfam" id="PF00251">
    <property type="entry name" value="Glyco_hydro_32N"/>
    <property type="match status" value="1"/>
</dbReference>
<evidence type="ECO:0000259" key="6">
    <source>
        <dbReference type="Pfam" id="PF00251"/>
    </source>
</evidence>
<dbReference type="Proteomes" id="UP001596512">
    <property type="component" value="Unassembled WGS sequence"/>
</dbReference>
<dbReference type="SMART" id="SM00640">
    <property type="entry name" value="Glyco_32"/>
    <property type="match status" value="1"/>
</dbReference>
<dbReference type="PANTHER" id="PTHR42800:SF1">
    <property type="entry name" value="EXOINULINASE INUD (AFU_ORTHOLOGUE AFUA_5G00480)"/>
    <property type="match status" value="1"/>
</dbReference>
<dbReference type="PANTHER" id="PTHR42800">
    <property type="entry name" value="EXOINULINASE INUD (AFU_ORTHOLOGUE AFUA_5G00480)"/>
    <property type="match status" value="1"/>
</dbReference>
<keyword evidence="9" id="KW-1185">Reference proteome</keyword>
<dbReference type="EMBL" id="JBHTEY010000004">
    <property type="protein sequence ID" value="MFC7615124.1"/>
    <property type="molecule type" value="Genomic_DNA"/>
</dbReference>
<evidence type="ECO:0000256" key="1">
    <source>
        <dbReference type="ARBA" id="ARBA00009902"/>
    </source>
</evidence>
<protein>
    <submittedName>
        <fullName evidence="8">Glycoside hydrolase family 32 protein</fullName>
    </submittedName>
</protein>
<sequence>MLLSPPASVAGTAPDYAEFPYSHTEYTEPNRGRFHFSPRGGWMNDINAPLYHNGLYHVFFQHYPHGLAWGTMHWGHATSPDLVHWTQKPIALEPGVHPGDLWSGAGVVDSANTAGLRTGTEDPIVLFTGTNGVRIAYSTDGGRTFQSHNGGTPVVTPPGTSRDPKVFWHQPTNRWVMAIWSDNGGNGVEIYTSPDLVQWTWRSRFAAPWFYECPDLFPLALDGDPGQVRWVLADAEGEYVVGSFNGTAFTTDWTAPQRMDQGVTSFDNGTFYAGLTFNHMPDGRVVQMAWQPSNRGSTWTGNATFPAELGLKTFPDGVRVTRWPVAEIAGLRTSTQNWSNATVTPTSDPLAGTTADTYELTATFALGTATSFGLRLHTRPDGTYDKAVTYDRVAQTLNGKPLAPVGGQVSVRVLVDRGQLAVFGNGGRLSLSDNVDFDPAALGLSAFAVGGSVQLVSATLHRLGSAWGAGSRRSSRTSAGRGSRSAGRGPTSPRASAARPPATRSASATASATTSPTAPTCAWCPAPRPGSRSGRTPTPPSTTPRTSTPAAW</sequence>
<evidence type="ECO:0000313" key="8">
    <source>
        <dbReference type="EMBL" id="MFC7615124.1"/>
    </source>
</evidence>
<evidence type="ECO:0000256" key="3">
    <source>
        <dbReference type="ARBA" id="ARBA00023295"/>
    </source>
</evidence>
<feature type="domain" description="Glycosyl hydrolase family 32 N-terminal" evidence="6">
    <location>
        <begin position="35"/>
        <end position="324"/>
    </location>
</feature>
<organism evidence="8 9">
    <name type="scientific">Actinokineospora soli</name>
    <dbReference type="NCBI Taxonomy" id="1048753"/>
    <lineage>
        <taxon>Bacteria</taxon>
        <taxon>Bacillati</taxon>
        <taxon>Actinomycetota</taxon>
        <taxon>Actinomycetes</taxon>
        <taxon>Pseudonocardiales</taxon>
        <taxon>Pseudonocardiaceae</taxon>
        <taxon>Actinokineospora</taxon>
    </lineage>
</organism>
<dbReference type="Gene3D" id="2.115.10.20">
    <property type="entry name" value="Glycosyl hydrolase domain, family 43"/>
    <property type="match status" value="1"/>
</dbReference>
<proteinExistence type="inferred from homology"/>
<dbReference type="GO" id="GO:0016787">
    <property type="term" value="F:hydrolase activity"/>
    <property type="evidence" value="ECO:0007669"/>
    <property type="project" value="UniProtKB-KW"/>
</dbReference>
<dbReference type="Gene3D" id="2.60.120.560">
    <property type="entry name" value="Exo-inulinase, domain 1"/>
    <property type="match status" value="1"/>
</dbReference>
<dbReference type="InterPro" id="IPR013320">
    <property type="entry name" value="ConA-like_dom_sf"/>
</dbReference>
<dbReference type="SUPFAM" id="SSF75005">
    <property type="entry name" value="Arabinanase/levansucrase/invertase"/>
    <property type="match status" value="1"/>
</dbReference>
<dbReference type="InterPro" id="IPR001362">
    <property type="entry name" value="Glyco_hydro_32"/>
</dbReference>
<feature type="domain" description="Glycosyl hydrolase family 32 C-terminal" evidence="7">
    <location>
        <begin position="327"/>
        <end position="461"/>
    </location>
</feature>
<comment type="similarity">
    <text evidence="1 4">Belongs to the glycosyl hydrolase 32 family.</text>
</comment>
<evidence type="ECO:0000313" key="9">
    <source>
        <dbReference type="Proteomes" id="UP001596512"/>
    </source>
</evidence>
<feature type="region of interest" description="Disordered" evidence="5">
    <location>
        <begin position="466"/>
        <end position="552"/>
    </location>
</feature>
<accession>A0ABW2TP26</accession>
<evidence type="ECO:0000259" key="7">
    <source>
        <dbReference type="Pfam" id="PF08244"/>
    </source>
</evidence>
<keyword evidence="2 4" id="KW-0378">Hydrolase</keyword>
<keyword evidence="3 4" id="KW-0326">Glycosidase</keyword>
<dbReference type="InterPro" id="IPR023296">
    <property type="entry name" value="Glyco_hydro_beta-prop_sf"/>
</dbReference>
<dbReference type="CDD" id="cd18622">
    <property type="entry name" value="GH32_Inu-like"/>
    <property type="match status" value="1"/>
</dbReference>
<evidence type="ECO:0000256" key="4">
    <source>
        <dbReference type="RuleBase" id="RU362110"/>
    </source>
</evidence>
<comment type="caution">
    <text evidence="8">The sequence shown here is derived from an EMBL/GenBank/DDBJ whole genome shotgun (WGS) entry which is preliminary data.</text>
</comment>
<dbReference type="Pfam" id="PF08244">
    <property type="entry name" value="Glyco_hydro_32C"/>
    <property type="match status" value="1"/>
</dbReference>
<dbReference type="InterPro" id="IPR013148">
    <property type="entry name" value="Glyco_hydro_32_N"/>
</dbReference>
<feature type="compositionally biased region" description="Low complexity" evidence="5">
    <location>
        <begin position="466"/>
        <end position="536"/>
    </location>
</feature>
<reference evidence="9" key="1">
    <citation type="journal article" date="2019" name="Int. J. Syst. Evol. Microbiol.">
        <title>The Global Catalogue of Microorganisms (GCM) 10K type strain sequencing project: providing services to taxonomists for standard genome sequencing and annotation.</title>
        <authorList>
            <consortium name="The Broad Institute Genomics Platform"/>
            <consortium name="The Broad Institute Genome Sequencing Center for Infectious Disease"/>
            <person name="Wu L."/>
            <person name="Ma J."/>
        </authorList>
    </citation>
    <scope>NUCLEOTIDE SEQUENCE [LARGE SCALE GENOMIC DNA]</scope>
    <source>
        <strain evidence="9">JCM 17695</strain>
    </source>
</reference>
<feature type="compositionally biased region" description="Low complexity" evidence="5">
    <location>
        <begin position="543"/>
        <end position="552"/>
    </location>
</feature>
<dbReference type="SUPFAM" id="SSF49899">
    <property type="entry name" value="Concanavalin A-like lectins/glucanases"/>
    <property type="match status" value="1"/>
</dbReference>
<name>A0ABW2TP26_9PSEU</name>
<dbReference type="InterPro" id="IPR013189">
    <property type="entry name" value="Glyco_hydro_32_C"/>
</dbReference>
<evidence type="ECO:0000256" key="5">
    <source>
        <dbReference type="SAM" id="MobiDB-lite"/>
    </source>
</evidence>